<sequence>MILATDKGRYQWLVNGQGVALTQGLVKRKSGVADLPALFAPTPDAARWYVEFFTANIRNPNTRRAYARVAADFAAWCETNGVGAHSDLTSRMVSALSTEGGGGPSLKRANRLSTCSALGRPDSSASSTATSTASSPKDLSYGRWTEKLILRHDSTPTGEGRSAIRQLTV</sequence>
<dbReference type="SUPFAM" id="SSF47823">
    <property type="entry name" value="lambda integrase-like, N-terminal domain"/>
    <property type="match status" value="1"/>
</dbReference>
<gene>
    <name evidence="2" type="ORF">GALL_375240</name>
</gene>
<accession>A0A1J5QAN8</accession>
<comment type="caution">
    <text evidence="2">The sequence shown here is derived from an EMBL/GenBank/DDBJ whole genome shotgun (WGS) entry which is preliminary data.</text>
</comment>
<reference evidence="2" key="1">
    <citation type="submission" date="2016-10" db="EMBL/GenBank/DDBJ databases">
        <title>Sequence of Gallionella enrichment culture.</title>
        <authorList>
            <person name="Poehlein A."/>
            <person name="Muehling M."/>
            <person name="Daniel R."/>
        </authorList>
    </citation>
    <scope>NUCLEOTIDE SEQUENCE</scope>
</reference>
<dbReference type="EMBL" id="MLJW01001022">
    <property type="protein sequence ID" value="OIQ80710.1"/>
    <property type="molecule type" value="Genomic_DNA"/>
</dbReference>
<feature type="compositionally biased region" description="Low complexity" evidence="1">
    <location>
        <begin position="123"/>
        <end position="135"/>
    </location>
</feature>
<organism evidence="2">
    <name type="scientific">mine drainage metagenome</name>
    <dbReference type="NCBI Taxonomy" id="410659"/>
    <lineage>
        <taxon>unclassified sequences</taxon>
        <taxon>metagenomes</taxon>
        <taxon>ecological metagenomes</taxon>
    </lineage>
</organism>
<name>A0A1J5QAN8_9ZZZZ</name>
<protein>
    <submittedName>
        <fullName evidence="2">Uncharacterized protein</fullName>
    </submittedName>
</protein>
<feature type="region of interest" description="Disordered" evidence="1">
    <location>
        <begin position="116"/>
        <end position="138"/>
    </location>
</feature>
<evidence type="ECO:0000313" key="2">
    <source>
        <dbReference type="EMBL" id="OIQ80710.1"/>
    </source>
</evidence>
<proteinExistence type="predicted"/>
<evidence type="ECO:0000256" key="1">
    <source>
        <dbReference type="SAM" id="MobiDB-lite"/>
    </source>
</evidence>
<dbReference type="AlphaFoldDB" id="A0A1J5QAN8"/>